<reference evidence="2 3" key="1">
    <citation type="submission" date="2020-01" db="EMBL/GenBank/DDBJ databases">
        <title>Identification and distribution of gene clusters putatively required for synthesis of sphingolipid metabolism inhibitors in phylogenetically diverse species of the filamentous fungus Fusarium.</title>
        <authorList>
            <person name="Kim H.-S."/>
            <person name="Busman M."/>
            <person name="Brown D.W."/>
            <person name="Divon H."/>
            <person name="Uhlig S."/>
            <person name="Proctor R.H."/>
        </authorList>
    </citation>
    <scope>NUCLEOTIDE SEQUENCE [LARGE SCALE GENOMIC DNA]</scope>
    <source>
        <strain evidence="2 3">NRRL 20459</strain>
    </source>
</reference>
<dbReference type="OrthoDB" id="5235533at2759"/>
<name>A0A8H4L6Y8_9HYPO</name>
<evidence type="ECO:0000313" key="3">
    <source>
        <dbReference type="Proteomes" id="UP000554235"/>
    </source>
</evidence>
<organism evidence="2 3">
    <name type="scientific">Fusarium albosuccineum</name>
    <dbReference type="NCBI Taxonomy" id="1237068"/>
    <lineage>
        <taxon>Eukaryota</taxon>
        <taxon>Fungi</taxon>
        <taxon>Dikarya</taxon>
        <taxon>Ascomycota</taxon>
        <taxon>Pezizomycotina</taxon>
        <taxon>Sordariomycetes</taxon>
        <taxon>Hypocreomycetidae</taxon>
        <taxon>Hypocreales</taxon>
        <taxon>Nectriaceae</taxon>
        <taxon>Fusarium</taxon>
        <taxon>Fusarium decemcellulare species complex</taxon>
    </lineage>
</organism>
<gene>
    <name evidence="2" type="ORF">FALBO_9761</name>
</gene>
<dbReference type="AlphaFoldDB" id="A0A8H4L6Y8"/>
<comment type="subunit">
    <text evidence="1">Component of the NuA4 histone acetyltransferase complex.</text>
</comment>
<keyword evidence="3" id="KW-1185">Reference proteome</keyword>
<proteinExistence type="predicted"/>
<sequence length="150" mass="17585">MIAPTYRYLRSLREGDPVQTPWSARVIVKEILVTTQVEDWTFYGVRAETRDSDPWDWPRTESLFWVFDDGTGPRMWQDLDQPIFYSSQDPEKNFERIVGHYESTNGECYVAVKWKNCTAPTWELEEDLGCLADTLTCYFMQELGLPPVSR</sequence>
<dbReference type="InterPro" id="IPR016197">
    <property type="entry name" value="Chromo-like_dom_sf"/>
</dbReference>
<evidence type="ECO:0000313" key="2">
    <source>
        <dbReference type="EMBL" id="KAF4463416.1"/>
    </source>
</evidence>
<comment type="caution">
    <text evidence="2">The sequence shown here is derived from an EMBL/GenBank/DDBJ whole genome shotgun (WGS) entry which is preliminary data.</text>
</comment>
<dbReference type="SUPFAM" id="SSF54160">
    <property type="entry name" value="Chromo domain-like"/>
    <property type="match status" value="1"/>
</dbReference>
<protein>
    <recommendedName>
        <fullName evidence="4">Chromo domain-containing protein</fullName>
    </recommendedName>
</protein>
<accession>A0A8H4L6Y8</accession>
<evidence type="ECO:0008006" key="4">
    <source>
        <dbReference type="Google" id="ProtNLM"/>
    </source>
</evidence>
<evidence type="ECO:0000256" key="1">
    <source>
        <dbReference type="ARBA" id="ARBA00011353"/>
    </source>
</evidence>
<dbReference type="EMBL" id="JAADYS010001358">
    <property type="protein sequence ID" value="KAF4463416.1"/>
    <property type="molecule type" value="Genomic_DNA"/>
</dbReference>
<dbReference type="Proteomes" id="UP000554235">
    <property type="component" value="Unassembled WGS sequence"/>
</dbReference>
<dbReference type="Gene3D" id="2.40.50.40">
    <property type="match status" value="1"/>
</dbReference>